<gene>
    <name evidence="1" type="ORF">NE675_11700</name>
</gene>
<reference evidence="1 2" key="1">
    <citation type="submission" date="2022-06" db="EMBL/GenBank/DDBJ databases">
        <title>Isolation of gut microbiota from human fecal samples.</title>
        <authorList>
            <person name="Pamer E.G."/>
            <person name="Barat B."/>
            <person name="Waligurski E."/>
            <person name="Medina S."/>
            <person name="Paddock L."/>
            <person name="Mostad J."/>
        </authorList>
    </citation>
    <scope>NUCLEOTIDE SEQUENCE [LARGE SCALE GENOMIC DNA]</scope>
    <source>
        <strain evidence="1 2">DFI.1.1</strain>
    </source>
</reference>
<evidence type="ECO:0000313" key="2">
    <source>
        <dbReference type="Proteomes" id="UP001206692"/>
    </source>
</evidence>
<dbReference type="PANTHER" id="PTHR30522">
    <property type="entry name" value="NUCLEOSIDE TRIPHOSPHATE PYROPHOSPHOHYDROLASE"/>
    <property type="match status" value="1"/>
</dbReference>
<evidence type="ECO:0000313" key="1">
    <source>
        <dbReference type="EMBL" id="MCQ5343677.1"/>
    </source>
</evidence>
<organism evidence="1 2">
    <name type="scientific">Megasphaera massiliensis</name>
    <dbReference type="NCBI Taxonomy" id="1232428"/>
    <lineage>
        <taxon>Bacteria</taxon>
        <taxon>Bacillati</taxon>
        <taxon>Bacillota</taxon>
        <taxon>Negativicutes</taxon>
        <taxon>Veillonellales</taxon>
        <taxon>Veillonellaceae</taxon>
        <taxon>Megasphaera</taxon>
    </lineage>
</organism>
<protein>
    <submittedName>
        <fullName evidence="1">Nucleoside triphosphate pyrophosphohydrolase</fullName>
    </submittedName>
</protein>
<sequence length="75" mass="9185">VLFVFADLCRRYHLEPEWALHRANSKFRRRFADVEDRVNRSGRPWEAFSQDELDSFWQEAKRIEPQEKLYTVSVR</sequence>
<name>A0ABT1SUX8_9FIRM</name>
<accession>A0ABT1SUX8</accession>
<comment type="caution">
    <text evidence="1">The sequence shown here is derived from an EMBL/GenBank/DDBJ whole genome shotgun (WGS) entry which is preliminary data.</text>
</comment>
<dbReference type="PANTHER" id="PTHR30522:SF0">
    <property type="entry name" value="NUCLEOSIDE TRIPHOSPHATE PYROPHOSPHOHYDROLASE"/>
    <property type="match status" value="1"/>
</dbReference>
<dbReference type="Proteomes" id="UP001206692">
    <property type="component" value="Unassembled WGS sequence"/>
</dbReference>
<feature type="non-terminal residue" evidence="1">
    <location>
        <position position="1"/>
    </location>
</feature>
<dbReference type="EMBL" id="JANGEW010000082">
    <property type="protein sequence ID" value="MCQ5343677.1"/>
    <property type="molecule type" value="Genomic_DNA"/>
</dbReference>
<dbReference type="Gene3D" id="1.10.287.1080">
    <property type="entry name" value="MazG-like"/>
    <property type="match status" value="1"/>
</dbReference>
<keyword evidence="2" id="KW-1185">Reference proteome</keyword>
<proteinExistence type="predicted"/>
<dbReference type="InterPro" id="IPR011551">
    <property type="entry name" value="NTP_PyrPHydrolase_MazG"/>
</dbReference>